<reference evidence="1 2" key="1">
    <citation type="submission" date="2022-09" db="EMBL/GenBank/DDBJ databases">
        <authorList>
            <person name="Palmer J.M."/>
        </authorList>
    </citation>
    <scope>NUCLEOTIDE SEQUENCE [LARGE SCALE GENOMIC DNA]</scope>
    <source>
        <strain evidence="1 2">DSM 7382</strain>
    </source>
</reference>
<dbReference type="EMBL" id="JASBNA010000014">
    <property type="protein sequence ID" value="KAK7687031.1"/>
    <property type="molecule type" value="Genomic_DNA"/>
</dbReference>
<proteinExistence type="predicted"/>
<dbReference type="Proteomes" id="UP001385951">
    <property type="component" value="Unassembled WGS sequence"/>
</dbReference>
<protein>
    <submittedName>
        <fullName evidence="1">Uncharacterized protein</fullName>
    </submittedName>
</protein>
<accession>A0AAW0GBR9</accession>
<organism evidence="1 2">
    <name type="scientific">Cerrena zonata</name>
    <dbReference type="NCBI Taxonomy" id="2478898"/>
    <lineage>
        <taxon>Eukaryota</taxon>
        <taxon>Fungi</taxon>
        <taxon>Dikarya</taxon>
        <taxon>Basidiomycota</taxon>
        <taxon>Agaricomycotina</taxon>
        <taxon>Agaricomycetes</taxon>
        <taxon>Polyporales</taxon>
        <taxon>Cerrenaceae</taxon>
        <taxon>Cerrena</taxon>
    </lineage>
</organism>
<comment type="caution">
    <text evidence="1">The sequence shown here is derived from an EMBL/GenBank/DDBJ whole genome shotgun (WGS) entry which is preliminary data.</text>
</comment>
<name>A0AAW0GBR9_9APHY</name>
<evidence type="ECO:0000313" key="2">
    <source>
        <dbReference type="Proteomes" id="UP001385951"/>
    </source>
</evidence>
<dbReference type="AlphaFoldDB" id="A0AAW0GBR9"/>
<evidence type="ECO:0000313" key="1">
    <source>
        <dbReference type="EMBL" id="KAK7687031.1"/>
    </source>
</evidence>
<keyword evidence="2" id="KW-1185">Reference proteome</keyword>
<sequence>MSWIVSKWRSRSHNDYAGEEDPDHRLRFEAVESKRSETFASEIRQIEFDFLQAETVRKVPEQQRGEIFKDAQIGRCGAFVTQEKNRLDLFEQAEKGRQDTFRLHDDQRHTIFEASSAAREEVFLNSLEEYSEQYRWYTHTVETLFSTNRQHRQSMYERTIKAISTEFAAFLQIEEDTFSTVHARRVSLLSRISDDGSILEGMGNNADPLKKSQAAPTLGNLGNIEPSRYINNSVPSYFSGLEAPVTQLGEGVNFRHQGSTIRGGYLRGDNLIRHLTKTKVIRLYIPHFLVK</sequence>
<gene>
    <name evidence="1" type="ORF">QCA50_009531</name>
</gene>